<accession>A0AAW2XW65</accession>
<evidence type="ECO:0000313" key="1">
    <source>
        <dbReference type="EMBL" id="KAL0457364.1"/>
    </source>
</evidence>
<dbReference type="AlphaFoldDB" id="A0AAW2XW65"/>
<organism evidence="1">
    <name type="scientific">Sesamum latifolium</name>
    <dbReference type="NCBI Taxonomy" id="2727402"/>
    <lineage>
        <taxon>Eukaryota</taxon>
        <taxon>Viridiplantae</taxon>
        <taxon>Streptophyta</taxon>
        <taxon>Embryophyta</taxon>
        <taxon>Tracheophyta</taxon>
        <taxon>Spermatophyta</taxon>
        <taxon>Magnoliopsida</taxon>
        <taxon>eudicotyledons</taxon>
        <taxon>Gunneridae</taxon>
        <taxon>Pentapetalae</taxon>
        <taxon>asterids</taxon>
        <taxon>lamiids</taxon>
        <taxon>Lamiales</taxon>
        <taxon>Pedaliaceae</taxon>
        <taxon>Sesamum</taxon>
    </lineage>
</organism>
<dbReference type="EMBL" id="JACGWN010000003">
    <property type="protein sequence ID" value="KAL0457364.1"/>
    <property type="molecule type" value="Genomic_DNA"/>
</dbReference>
<dbReference type="InterPro" id="IPR032675">
    <property type="entry name" value="LRR_dom_sf"/>
</dbReference>
<dbReference type="Gene3D" id="3.80.10.10">
    <property type="entry name" value="Ribonuclease Inhibitor"/>
    <property type="match status" value="1"/>
</dbReference>
<gene>
    <name evidence="1" type="ORF">Slati_1075600</name>
</gene>
<dbReference type="SUPFAM" id="SSF52047">
    <property type="entry name" value="RNI-like"/>
    <property type="match status" value="1"/>
</dbReference>
<protein>
    <submittedName>
        <fullName evidence="1">Uncharacterized protein</fullName>
    </submittedName>
</protein>
<comment type="caution">
    <text evidence="1">The sequence shown here is derived from an EMBL/GenBank/DDBJ whole genome shotgun (WGS) entry which is preliminary data.</text>
</comment>
<name>A0AAW2XW65_9LAMI</name>
<sequence length="127" mass="14513">MKGGSHDLLRINTTTAAASSSSISIFPKLKKLEIRFCHFWEEWEDISEEQQNNTNISIFPCLEILRLLFCPQLKALPHRLLHKPSSLQLLDIHSNTCPCLYSLYNPETGQDPTLLSHIPRVDFAKLP</sequence>
<proteinExistence type="predicted"/>
<reference evidence="1" key="1">
    <citation type="submission" date="2020-06" db="EMBL/GenBank/DDBJ databases">
        <authorList>
            <person name="Li T."/>
            <person name="Hu X."/>
            <person name="Zhang T."/>
            <person name="Song X."/>
            <person name="Zhang H."/>
            <person name="Dai N."/>
            <person name="Sheng W."/>
            <person name="Hou X."/>
            <person name="Wei L."/>
        </authorList>
    </citation>
    <scope>NUCLEOTIDE SEQUENCE</scope>
    <source>
        <strain evidence="1">KEN1</strain>
        <tissue evidence="1">Leaf</tissue>
    </source>
</reference>
<reference evidence="1" key="2">
    <citation type="journal article" date="2024" name="Plant">
        <title>Genomic evolution and insights into agronomic trait innovations of Sesamum species.</title>
        <authorList>
            <person name="Miao H."/>
            <person name="Wang L."/>
            <person name="Qu L."/>
            <person name="Liu H."/>
            <person name="Sun Y."/>
            <person name="Le M."/>
            <person name="Wang Q."/>
            <person name="Wei S."/>
            <person name="Zheng Y."/>
            <person name="Lin W."/>
            <person name="Duan Y."/>
            <person name="Cao H."/>
            <person name="Xiong S."/>
            <person name="Wang X."/>
            <person name="Wei L."/>
            <person name="Li C."/>
            <person name="Ma Q."/>
            <person name="Ju M."/>
            <person name="Zhao R."/>
            <person name="Li G."/>
            <person name="Mu C."/>
            <person name="Tian Q."/>
            <person name="Mei H."/>
            <person name="Zhang T."/>
            <person name="Gao T."/>
            <person name="Zhang H."/>
        </authorList>
    </citation>
    <scope>NUCLEOTIDE SEQUENCE</scope>
    <source>
        <strain evidence="1">KEN1</strain>
    </source>
</reference>